<dbReference type="AlphaFoldDB" id="A0A2P2P2Z7"/>
<sequence>MISNYSIKLHSVPHKESSS</sequence>
<evidence type="ECO:0000313" key="1">
    <source>
        <dbReference type="EMBL" id="MBX49102.1"/>
    </source>
</evidence>
<organism evidence="1">
    <name type="scientific">Rhizophora mucronata</name>
    <name type="common">Asiatic mangrove</name>
    <dbReference type="NCBI Taxonomy" id="61149"/>
    <lineage>
        <taxon>Eukaryota</taxon>
        <taxon>Viridiplantae</taxon>
        <taxon>Streptophyta</taxon>
        <taxon>Embryophyta</taxon>
        <taxon>Tracheophyta</taxon>
        <taxon>Spermatophyta</taxon>
        <taxon>Magnoliopsida</taxon>
        <taxon>eudicotyledons</taxon>
        <taxon>Gunneridae</taxon>
        <taxon>Pentapetalae</taxon>
        <taxon>rosids</taxon>
        <taxon>fabids</taxon>
        <taxon>Malpighiales</taxon>
        <taxon>Rhizophoraceae</taxon>
        <taxon>Rhizophora</taxon>
    </lineage>
</organism>
<proteinExistence type="predicted"/>
<dbReference type="EMBL" id="GGEC01068618">
    <property type="protein sequence ID" value="MBX49102.1"/>
    <property type="molecule type" value="Transcribed_RNA"/>
</dbReference>
<reference evidence="1" key="1">
    <citation type="submission" date="2018-02" db="EMBL/GenBank/DDBJ databases">
        <title>Rhizophora mucronata_Transcriptome.</title>
        <authorList>
            <person name="Meera S.P."/>
            <person name="Sreeshan A."/>
            <person name="Augustine A."/>
        </authorList>
    </citation>
    <scope>NUCLEOTIDE SEQUENCE</scope>
    <source>
        <tissue evidence="1">Leaf</tissue>
    </source>
</reference>
<name>A0A2P2P2Z7_RHIMU</name>
<protein>
    <submittedName>
        <fullName evidence="1">Uncharacterized protein</fullName>
    </submittedName>
</protein>
<accession>A0A2P2P2Z7</accession>